<comment type="caution">
    <text evidence="7">The sequence shown here is derived from an EMBL/GenBank/DDBJ whole genome shotgun (WGS) entry which is preliminary data.</text>
</comment>
<evidence type="ECO:0000256" key="1">
    <source>
        <dbReference type="ARBA" id="ARBA00012162"/>
    </source>
</evidence>
<evidence type="ECO:0000256" key="4">
    <source>
        <dbReference type="ARBA" id="ARBA00022691"/>
    </source>
</evidence>
<dbReference type="RefSeq" id="WP_035060459.1">
    <property type="nucleotide sequence ID" value="NZ_AXCZ01000084.1"/>
</dbReference>
<protein>
    <recommendedName>
        <fullName evidence="1">uroporphyrinogen-III C-methyltransferase</fullName>
        <ecNumber evidence="1">2.1.1.107</ecNumber>
    </recommendedName>
</protein>
<evidence type="ECO:0000256" key="3">
    <source>
        <dbReference type="ARBA" id="ARBA00022679"/>
    </source>
</evidence>
<dbReference type="EMBL" id="AXCZ01000084">
    <property type="protein sequence ID" value="KGM12894.1"/>
    <property type="molecule type" value="Genomic_DNA"/>
</dbReference>
<dbReference type="PANTHER" id="PTHR45790:SF3">
    <property type="entry name" value="S-ADENOSYL-L-METHIONINE-DEPENDENT UROPORPHYRINOGEN III METHYLTRANSFERASE, CHLOROPLASTIC"/>
    <property type="match status" value="1"/>
</dbReference>
<dbReference type="InterPro" id="IPR000878">
    <property type="entry name" value="4pyrrol_Mease"/>
</dbReference>
<dbReference type="SUPFAM" id="SSF53790">
    <property type="entry name" value="Tetrapyrrole methylase"/>
    <property type="match status" value="1"/>
</dbReference>
<dbReference type="EC" id="2.1.1.107" evidence="1"/>
<dbReference type="PANTHER" id="PTHR45790">
    <property type="entry name" value="SIROHEME SYNTHASE-RELATED"/>
    <property type="match status" value="1"/>
</dbReference>
<dbReference type="FunFam" id="3.40.1010.10:FF:000001">
    <property type="entry name" value="Siroheme synthase"/>
    <property type="match status" value="1"/>
</dbReference>
<dbReference type="CDD" id="cd11642">
    <property type="entry name" value="SUMT"/>
    <property type="match status" value="1"/>
</dbReference>
<feature type="non-terminal residue" evidence="7">
    <location>
        <position position="1"/>
    </location>
</feature>
<dbReference type="GO" id="GO:0019354">
    <property type="term" value="P:siroheme biosynthetic process"/>
    <property type="evidence" value="ECO:0007669"/>
    <property type="project" value="InterPro"/>
</dbReference>
<dbReference type="InterPro" id="IPR006366">
    <property type="entry name" value="CobA/CysG_C"/>
</dbReference>
<dbReference type="Gene3D" id="3.40.1010.10">
    <property type="entry name" value="Cobalt-precorrin-4 Transmethylase, Domain 1"/>
    <property type="match status" value="1"/>
</dbReference>
<reference evidence="7 8" key="1">
    <citation type="submission" date="2013-08" db="EMBL/GenBank/DDBJ databases">
        <title>Genome sequencing of Cellulomonas bogoriensis 69B4.</title>
        <authorList>
            <person name="Chen F."/>
            <person name="Li Y."/>
            <person name="Wang G."/>
        </authorList>
    </citation>
    <scope>NUCLEOTIDE SEQUENCE [LARGE SCALE GENOMIC DNA]</scope>
    <source>
        <strain evidence="7 8">69B4</strain>
    </source>
</reference>
<name>A0A0A0C0F2_9CELL</name>
<organism evidence="7 8">
    <name type="scientific">Cellulomonas bogoriensis 69B4 = DSM 16987</name>
    <dbReference type="NCBI Taxonomy" id="1386082"/>
    <lineage>
        <taxon>Bacteria</taxon>
        <taxon>Bacillati</taxon>
        <taxon>Actinomycetota</taxon>
        <taxon>Actinomycetes</taxon>
        <taxon>Micrococcales</taxon>
        <taxon>Cellulomonadaceae</taxon>
        <taxon>Cellulomonas</taxon>
    </lineage>
</organism>
<dbReference type="Gene3D" id="3.30.950.10">
    <property type="entry name" value="Methyltransferase, Cobalt-precorrin-4 Transmethylase, Domain 2"/>
    <property type="match status" value="1"/>
</dbReference>
<gene>
    <name evidence="7" type="ORF">N869_00950</name>
</gene>
<evidence type="ECO:0000256" key="5">
    <source>
        <dbReference type="ARBA" id="ARBA00023244"/>
    </source>
</evidence>
<evidence type="ECO:0000313" key="7">
    <source>
        <dbReference type="EMBL" id="KGM12894.1"/>
    </source>
</evidence>
<dbReference type="InterPro" id="IPR014776">
    <property type="entry name" value="4pyrrole_Mease_sub2"/>
</dbReference>
<evidence type="ECO:0000256" key="2">
    <source>
        <dbReference type="ARBA" id="ARBA00022603"/>
    </source>
</evidence>
<dbReference type="InterPro" id="IPR014777">
    <property type="entry name" value="4pyrrole_Mease_sub1"/>
</dbReference>
<feature type="domain" description="Tetrapyrrole methylase" evidence="6">
    <location>
        <begin position="32"/>
        <end position="235"/>
    </location>
</feature>
<proteinExistence type="predicted"/>
<keyword evidence="2" id="KW-0489">Methyltransferase</keyword>
<keyword evidence="3" id="KW-0808">Transferase</keyword>
<dbReference type="GO" id="GO:0004851">
    <property type="term" value="F:uroporphyrin-III C-methyltransferase activity"/>
    <property type="evidence" value="ECO:0007669"/>
    <property type="project" value="UniProtKB-EC"/>
</dbReference>
<dbReference type="OrthoDB" id="9815856at2"/>
<dbReference type="AlphaFoldDB" id="A0A0A0C0F2"/>
<dbReference type="Pfam" id="PF00590">
    <property type="entry name" value="TP_methylase"/>
    <property type="match status" value="1"/>
</dbReference>
<sequence>RRATALRDAIGSLLRTGSLPLRRRRGTDVGSVALVGGGPGDEDLLTVRARRLLAEADVVVIDRLAPQSVLKDLDPDVLVLDVGKVPGSRAVTQDHINDALVEHALAGRRVVRLKGGDPYVFGRGSEEADVCRRAGIPVEVVPGVTSAISVPAAAGIPVTHRQVSRGFTVITGHEDVPAVPAATDHTVVLLMSVKSLDRTCALLRDAGRPATTPVAIVEDGYGPGQRTTVGTLETIAGRAAQVGVRPPAVTVVGDVVRQSPAWRAAHPTTEPKEQP</sequence>
<dbReference type="InterPro" id="IPR035996">
    <property type="entry name" value="4pyrrol_Methylase_sf"/>
</dbReference>
<dbReference type="GO" id="GO:0032259">
    <property type="term" value="P:methylation"/>
    <property type="evidence" value="ECO:0007669"/>
    <property type="project" value="UniProtKB-KW"/>
</dbReference>
<dbReference type="NCBIfam" id="TIGR01469">
    <property type="entry name" value="cobA_cysG_Cterm"/>
    <property type="match status" value="1"/>
</dbReference>
<keyword evidence="8" id="KW-1185">Reference proteome</keyword>
<dbReference type="NCBIfam" id="NF004790">
    <property type="entry name" value="PRK06136.1"/>
    <property type="match status" value="1"/>
</dbReference>
<evidence type="ECO:0000259" key="6">
    <source>
        <dbReference type="Pfam" id="PF00590"/>
    </source>
</evidence>
<evidence type="ECO:0000313" key="8">
    <source>
        <dbReference type="Proteomes" id="UP000054314"/>
    </source>
</evidence>
<dbReference type="InterPro" id="IPR050161">
    <property type="entry name" value="Siro_Cobalamin_biosynth"/>
</dbReference>
<keyword evidence="4" id="KW-0949">S-adenosyl-L-methionine</keyword>
<accession>A0A0A0C0F2</accession>
<dbReference type="Proteomes" id="UP000054314">
    <property type="component" value="Unassembled WGS sequence"/>
</dbReference>
<keyword evidence="5" id="KW-0627">Porphyrin biosynthesis</keyword>